<keyword evidence="1 2" id="KW-0694">RNA-binding</keyword>
<dbReference type="FunFam" id="3.10.450.50:FF:000003">
    <property type="entry name" value="Nuclear transport factor 2 family protein"/>
    <property type="match status" value="1"/>
</dbReference>
<feature type="compositionally biased region" description="Pro residues" evidence="3">
    <location>
        <begin position="184"/>
        <end position="193"/>
    </location>
</feature>
<evidence type="ECO:0000256" key="3">
    <source>
        <dbReference type="SAM" id="MobiDB-lite"/>
    </source>
</evidence>
<feature type="region of interest" description="Disordered" evidence="3">
    <location>
        <begin position="1"/>
        <end position="26"/>
    </location>
</feature>
<dbReference type="AlphaFoldDB" id="A0A1X2HA64"/>
<dbReference type="PROSITE" id="PS50177">
    <property type="entry name" value="NTF2_DOMAIN"/>
    <property type="match status" value="1"/>
</dbReference>
<feature type="compositionally biased region" description="Low complexity" evidence="3">
    <location>
        <begin position="293"/>
        <end position="316"/>
    </location>
</feature>
<dbReference type="Proteomes" id="UP000242180">
    <property type="component" value="Unassembled WGS sequence"/>
</dbReference>
<evidence type="ECO:0000256" key="1">
    <source>
        <dbReference type="ARBA" id="ARBA00022884"/>
    </source>
</evidence>
<accession>A0A1X2HA64</accession>
<dbReference type="Gene3D" id="3.10.450.50">
    <property type="match status" value="1"/>
</dbReference>
<feature type="region of interest" description="Disordered" evidence="3">
    <location>
        <begin position="401"/>
        <end position="453"/>
    </location>
</feature>
<dbReference type="Pfam" id="PF02136">
    <property type="entry name" value="NTF2"/>
    <property type="match status" value="1"/>
</dbReference>
<feature type="region of interest" description="Disordered" evidence="3">
    <location>
        <begin position="162"/>
        <end position="344"/>
    </location>
</feature>
<organism evidence="6 7">
    <name type="scientific">Syncephalastrum racemosum</name>
    <name type="common">Filamentous fungus</name>
    <dbReference type="NCBI Taxonomy" id="13706"/>
    <lineage>
        <taxon>Eukaryota</taxon>
        <taxon>Fungi</taxon>
        <taxon>Fungi incertae sedis</taxon>
        <taxon>Mucoromycota</taxon>
        <taxon>Mucoromycotina</taxon>
        <taxon>Mucoromycetes</taxon>
        <taxon>Mucorales</taxon>
        <taxon>Syncephalastraceae</taxon>
        <taxon>Syncephalastrum</taxon>
    </lineage>
</organism>
<comment type="caution">
    <text evidence="6">The sequence shown here is derived from an EMBL/GenBank/DDBJ whole genome shotgun (WGS) entry which is preliminary data.</text>
</comment>
<dbReference type="GO" id="GO:0005829">
    <property type="term" value="C:cytosol"/>
    <property type="evidence" value="ECO:0007669"/>
    <property type="project" value="TreeGrafter"/>
</dbReference>
<dbReference type="SMART" id="SM00360">
    <property type="entry name" value="RRM"/>
    <property type="match status" value="1"/>
</dbReference>
<dbReference type="GO" id="GO:0034517">
    <property type="term" value="P:ribophagy"/>
    <property type="evidence" value="ECO:0007669"/>
    <property type="project" value="TreeGrafter"/>
</dbReference>
<feature type="compositionally biased region" description="Low complexity" evidence="3">
    <location>
        <begin position="262"/>
        <end position="280"/>
    </location>
</feature>
<dbReference type="InterPro" id="IPR002075">
    <property type="entry name" value="NTF2_dom"/>
</dbReference>
<sequence length="453" mass="48289">MTATVSKPVQANAATDNSAENGNGANTNNFEFQDVGLIFVREYYTFLNKSPYRLHGFYKNDSHMVRGEEGVPAETYHGQAAIQKRIEELGFEDCKVIVTQVDSQISVNNGILVQVLGEMCNNGGPLRHFSQTFFLATQETGFYVLNDIFRFLKDEDGIQLEEETDQAPPPAPAPAATATAAAAAPPPPAPVPAPVQAQAQAPATAANVAPPAAPSDTASEMAELDSTAATTASTPVVEPASLEENQTPREDEKKDQKKRRGSAASPAGAKAKPSKPSAPKTWANLAANHESKTPSAGNAPSSPASGAAASTTSASAPTPPAQHNKPRSPPPSRSHGPVRKENMTEIFIKNVSKVTQEQLKEVFAAEFGEVKSVNLVQAKNCAFLEFVSPESCQKALAQNKVQVGEVTVSAEERRPPGSRYPRQQNGFDRKFQSNRRGGGSMRGKPRNPPNPPK</sequence>
<evidence type="ECO:0000313" key="6">
    <source>
        <dbReference type="EMBL" id="ORY95553.1"/>
    </source>
</evidence>
<feature type="compositionally biased region" description="Low complexity" evidence="3">
    <location>
        <begin position="194"/>
        <end position="210"/>
    </location>
</feature>
<reference evidence="6 7" key="1">
    <citation type="submission" date="2016-07" db="EMBL/GenBank/DDBJ databases">
        <title>Pervasive Adenine N6-methylation of Active Genes in Fungi.</title>
        <authorList>
            <consortium name="DOE Joint Genome Institute"/>
            <person name="Mondo S.J."/>
            <person name="Dannebaum R.O."/>
            <person name="Kuo R.C."/>
            <person name="Labutti K."/>
            <person name="Haridas S."/>
            <person name="Kuo A."/>
            <person name="Salamov A."/>
            <person name="Ahrendt S.R."/>
            <person name="Lipzen A."/>
            <person name="Sullivan W."/>
            <person name="Andreopoulos W.B."/>
            <person name="Clum A."/>
            <person name="Lindquist E."/>
            <person name="Daum C."/>
            <person name="Ramamoorthy G.K."/>
            <person name="Gryganskyi A."/>
            <person name="Culley D."/>
            <person name="Magnuson J.K."/>
            <person name="James T.Y."/>
            <person name="O'Malley M.A."/>
            <person name="Stajich J.E."/>
            <person name="Spatafora J.W."/>
            <person name="Visel A."/>
            <person name="Grigoriev I.V."/>
        </authorList>
    </citation>
    <scope>NUCLEOTIDE SEQUENCE [LARGE SCALE GENOMIC DNA]</scope>
    <source>
        <strain evidence="6 7">NRRL 2496</strain>
    </source>
</reference>
<dbReference type="InterPro" id="IPR000504">
    <property type="entry name" value="RRM_dom"/>
</dbReference>
<dbReference type="SUPFAM" id="SSF54427">
    <property type="entry name" value="NTF2-like"/>
    <property type="match status" value="1"/>
</dbReference>
<dbReference type="Gene3D" id="3.30.70.330">
    <property type="match status" value="1"/>
</dbReference>
<evidence type="ECO:0008006" key="8">
    <source>
        <dbReference type="Google" id="ProtNLM"/>
    </source>
</evidence>
<dbReference type="FunCoup" id="A0A1X2HA64">
    <property type="interactions" value="358"/>
</dbReference>
<evidence type="ECO:0000256" key="2">
    <source>
        <dbReference type="PROSITE-ProRule" id="PRU00176"/>
    </source>
</evidence>
<dbReference type="PROSITE" id="PS50102">
    <property type="entry name" value="RRM"/>
    <property type="match status" value="1"/>
</dbReference>
<dbReference type="GO" id="GO:0003729">
    <property type="term" value="F:mRNA binding"/>
    <property type="evidence" value="ECO:0007669"/>
    <property type="project" value="TreeGrafter"/>
</dbReference>
<dbReference type="EMBL" id="MCGN01000006">
    <property type="protein sequence ID" value="ORY95553.1"/>
    <property type="molecule type" value="Genomic_DNA"/>
</dbReference>
<dbReference type="PANTHER" id="PTHR10693">
    <property type="entry name" value="RAS GTPASE-ACTIVATING PROTEIN-BINDING PROTEIN"/>
    <property type="match status" value="1"/>
</dbReference>
<dbReference type="InterPro" id="IPR012677">
    <property type="entry name" value="Nucleotide-bd_a/b_plait_sf"/>
</dbReference>
<proteinExistence type="predicted"/>
<dbReference type="Pfam" id="PF00076">
    <property type="entry name" value="RRM_1"/>
    <property type="match status" value="1"/>
</dbReference>
<feature type="compositionally biased region" description="Basic and acidic residues" evidence="3">
    <location>
        <begin position="246"/>
        <end position="255"/>
    </location>
</feature>
<gene>
    <name evidence="6" type="ORF">BCR43DRAFT_493168</name>
</gene>
<evidence type="ECO:0000313" key="7">
    <source>
        <dbReference type="Proteomes" id="UP000242180"/>
    </source>
</evidence>
<evidence type="ECO:0000259" key="5">
    <source>
        <dbReference type="PROSITE" id="PS50177"/>
    </source>
</evidence>
<dbReference type="STRING" id="13706.A0A1X2HA64"/>
<dbReference type="GO" id="GO:1990861">
    <property type="term" value="C:Ubp3-Bre5 deubiquitination complex"/>
    <property type="evidence" value="ECO:0007669"/>
    <property type="project" value="TreeGrafter"/>
</dbReference>
<protein>
    <recommendedName>
        <fullName evidence="8">NTF2 domain-containing protein</fullName>
    </recommendedName>
</protein>
<dbReference type="SUPFAM" id="SSF54928">
    <property type="entry name" value="RNA-binding domain, RBD"/>
    <property type="match status" value="1"/>
</dbReference>
<evidence type="ECO:0000259" key="4">
    <source>
        <dbReference type="PROSITE" id="PS50102"/>
    </source>
</evidence>
<feature type="domain" description="NTF2" evidence="5">
    <location>
        <begin position="35"/>
        <end position="151"/>
    </location>
</feature>
<dbReference type="CDD" id="cd00780">
    <property type="entry name" value="NTF2"/>
    <property type="match status" value="1"/>
</dbReference>
<dbReference type="CDD" id="cd00590">
    <property type="entry name" value="RRM_SF"/>
    <property type="match status" value="1"/>
</dbReference>
<dbReference type="OrthoDB" id="339151at2759"/>
<keyword evidence="7" id="KW-1185">Reference proteome</keyword>
<dbReference type="PANTHER" id="PTHR10693:SF20">
    <property type="entry name" value="AT27578P"/>
    <property type="match status" value="1"/>
</dbReference>
<dbReference type="GO" id="GO:1990904">
    <property type="term" value="C:ribonucleoprotein complex"/>
    <property type="evidence" value="ECO:0007669"/>
    <property type="project" value="TreeGrafter"/>
</dbReference>
<dbReference type="InParanoid" id="A0A1X2HA64"/>
<dbReference type="InterPro" id="IPR039539">
    <property type="entry name" value="Ras_GTPase_bind_prot"/>
</dbReference>
<feature type="domain" description="RRM" evidence="4">
    <location>
        <begin position="344"/>
        <end position="413"/>
    </location>
</feature>
<dbReference type="InterPro" id="IPR018222">
    <property type="entry name" value="Nuclear_transport_factor_2_euk"/>
</dbReference>
<dbReference type="GO" id="GO:0016579">
    <property type="term" value="P:protein deubiquitination"/>
    <property type="evidence" value="ECO:0007669"/>
    <property type="project" value="TreeGrafter"/>
</dbReference>
<dbReference type="InterPro" id="IPR035979">
    <property type="entry name" value="RBD_domain_sf"/>
</dbReference>
<feature type="compositionally biased region" description="Low complexity" evidence="3">
    <location>
        <begin position="174"/>
        <end position="183"/>
    </location>
</feature>
<name>A0A1X2HA64_SYNRA</name>
<dbReference type="InterPro" id="IPR032710">
    <property type="entry name" value="NTF2-like_dom_sf"/>
</dbReference>
<dbReference type="OMA" id="KTYYQRM"/>